<dbReference type="EMBL" id="SZQL01000011">
    <property type="protein sequence ID" value="TKK67433.1"/>
    <property type="molecule type" value="Genomic_DNA"/>
</dbReference>
<keyword evidence="3" id="KW-1185">Reference proteome</keyword>
<feature type="signal peptide" evidence="1">
    <location>
        <begin position="1"/>
        <end position="24"/>
    </location>
</feature>
<sequence length="338" mass="38501">MLYTIKRLIAIAFFFFAFCITAAAQRTDIRGFGDVTTTYQNKKMSFGFDEQDLFITSQLTDRISFLGETVFKPDSSSHSGFDVSIERIIIKYNYAGNNNLLIGKHHTPINYWNDTYHHGRVFFPTIFRPLLFDAGYIPLHTTGISLEGHDLGKLQFGYNLMVGNGLGSQDVLDNDKSKSVTALVYIKPVDRLRIGASYYHDVIQKGAEVHNHPATLNWKVKQHLFTGSVAYFGKKYELLAESTMGLNHTDSTGTTRSFASYVYTGYHITEKLIPYVRIDNLAFQDDEVYFNKDNTTAFLAGIRYQINFLTVVKLEYMHQHSRYNGDINKVTAQFAIGF</sequence>
<dbReference type="Proteomes" id="UP000305848">
    <property type="component" value="Unassembled WGS sequence"/>
</dbReference>
<dbReference type="OrthoDB" id="5571598at2"/>
<name>A0A4V5UU25_9BACT</name>
<reference evidence="2 3" key="1">
    <citation type="submission" date="2019-05" db="EMBL/GenBank/DDBJ databases">
        <title>Panacibacter sp. strain 17mud1-8 Genome sequencing and assembly.</title>
        <authorList>
            <person name="Chhetri G."/>
        </authorList>
    </citation>
    <scope>NUCLEOTIDE SEQUENCE [LARGE SCALE GENOMIC DNA]</scope>
    <source>
        <strain evidence="2 3">17mud1-8</strain>
    </source>
</reference>
<organism evidence="2 3">
    <name type="scientific">Ilyomonas limi</name>
    <dbReference type="NCBI Taxonomy" id="2575867"/>
    <lineage>
        <taxon>Bacteria</taxon>
        <taxon>Pseudomonadati</taxon>
        <taxon>Bacteroidota</taxon>
        <taxon>Chitinophagia</taxon>
        <taxon>Chitinophagales</taxon>
        <taxon>Chitinophagaceae</taxon>
        <taxon>Ilyomonas</taxon>
    </lineage>
</organism>
<feature type="chain" id="PRO_5020608955" description="Porin" evidence="1">
    <location>
        <begin position="25"/>
        <end position="338"/>
    </location>
</feature>
<evidence type="ECO:0008006" key="4">
    <source>
        <dbReference type="Google" id="ProtNLM"/>
    </source>
</evidence>
<protein>
    <recommendedName>
        <fullName evidence="4">Porin</fullName>
    </recommendedName>
</protein>
<keyword evidence="1" id="KW-0732">Signal</keyword>
<dbReference type="InterPro" id="IPR023614">
    <property type="entry name" value="Porin_dom_sf"/>
</dbReference>
<comment type="caution">
    <text evidence="2">The sequence shown here is derived from an EMBL/GenBank/DDBJ whole genome shotgun (WGS) entry which is preliminary data.</text>
</comment>
<evidence type="ECO:0000313" key="2">
    <source>
        <dbReference type="EMBL" id="TKK67433.1"/>
    </source>
</evidence>
<dbReference type="AlphaFoldDB" id="A0A4V5UU25"/>
<evidence type="ECO:0000313" key="3">
    <source>
        <dbReference type="Proteomes" id="UP000305848"/>
    </source>
</evidence>
<dbReference type="RefSeq" id="WP_137262449.1">
    <property type="nucleotide sequence ID" value="NZ_SZQL01000011.1"/>
</dbReference>
<gene>
    <name evidence="2" type="ORF">FC093_14135</name>
</gene>
<evidence type="ECO:0000256" key="1">
    <source>
        <dbReference type="SAM" id="SignalP"/>
    </source>
</evidence>
<dbReference type="Gene3D" id="2.40.160.10">
    <property type="entry name" value="Porin"/>
    <property type="match status" value="1"/>
</dbReference>
<dbReference type="SUPFAM" id="SSF56935">
    <property type="entry name" value="Porins"/>
    <property type="match status" value="1"/>
</dbReference>
<accession>A0A4V5UU25</accession>
<proteinExistence type="predicted"/>